<dbReference type="EMBL" id="CP113787">
    <property type="protein sequence ID" value="WAL42859.1"/>
    <property type="molecule type" value="Genomic_DNA"/>
</dbReference>
<dbReference type="CDD" id="cd02233">
    <property type="entry name" value="cupin_HNL-like"/>
    <property type="match status" value="1"/>
</dbReference>
<dbReference type="InterPro" id="IPR047263">
    <property type="entry name" value="HNL-like_cupin"/>
</dbReference>
<dbReference type="AlphaFoldDB" id="A0AA47IQ03"/>
<evidence type="ECO:0000313" key="2">
    <source>
        <dbReference type="EMBL" id="WAL42859.1"/>
    </source>
</evidence>
<proteinExistence type="predicted"/>
<feature type="domain" description="Cupin type-2" evidence="1">
    <location>
        <begin position="49"/>
        <end position="109"/>
    </location>
</feature>
<dbReference type="InterPro" id="IPR014710">
    <property type="entry name" value="RmlC-like_jellyroll"/>
</dbReference>
<accession>A0AA47IQ03</accession>
<reference evidence="2" key="1">
    <citation type="submission" date="2022-11" db="EMBL/GenBank/DDBJ databases">
        <title>Dental biofilm bacteria. Genome sequencing and assembly.</title>
        <authorList>
            <person name="Robertsson C."/>
        </authorList>
    </citation>
    <scope>NUCLEOTIDE SEQUENCE</scope>
    <source>
        <strain evidence="2">CW</strain>
    </source>
</reference>
<dbReference type="Proteomes" id="UP001163127">
    <property type="component" value="Chromosome"/>
</dbReference>
<sequence>MKYADKNEFKQANVFGTGIRNFMLAKNMTGRTYVKPIKMANGLGFMANVSFAPGARCFWHIHRGTTGGGQIIICTAGEGWYQEEGKGAVSLVPGSVVYIPADVLHWHGVKADSWFSHIAIELSGEGVRNEFVRPVSDEDYAALAG</sequence>
<protein>
    <submittedName>
        <fullName evidence="2">Cupin domain-containing protein</fullName>
    </submittedName>
</protein>
<organism evidence="2 3">
    <name type="scientific">Actinomyces naeslundii</name>
    <dbReference type="NCBI Taxonomy" id="1655"/>
    <lineage>
        <taxon>Bacteria</taxon>
        <taxon>Bacillati</taxon>
        <taxon>Actinomycetota</taxon>
        <taxon>Actinomycetes</taxon>
        <taxon>Actinomycetales</taxon>
        <taxon>Actinomycetaceae</taxon>
        <taxon>Actinomyces</taxon>
    </lineage>
</organism>
<dbReference type="InterPro" id="IPR013096">
    <property type="entry name" value="Cupin_2"/>
</dbReference>
<dbReference type="PANTHER" id="PTHR43698:SF1">
    <property type="entry name" value="BLL4564 PROTEIN"/>
    <property type="match status" value="1"/>
</dbReference>
<dbReference type="RefSeq" id="WP_076137223.1">
    <property type="nucleotide sequence ID" value="NZ_CP113787.1"/>
</dbReference>
<gene>
    <name evidence="2" type="ORF">OFA60_12630</name>
</gene>
<dbReference type="Gene3D" id="2.60.120.10">
    <property type="entry name" value="Jelly Rolls"/>
    <property type="match status" value="1"/>
</dbReference>
<dbReference type="Pfam" id="PF07883">
    <property type="entry name" value="Cupin_2"/>
    <property type="match status" value="1"/>
</dbReference>
<evidence type="ECO:0000313" key="3">
    <source>
        <dbReference type="Proteomes" id="UP001163127"/>
    </source>
</evidence>
<dbReference type="InterPro" id="IPR011051">
    <property type="entry name" value="RmlC_Cupin_sf"/>
</dbReference>
<dbReference type="SUPFAM" id="SSF51182">
    <property type="entry name" value="RmlC-like cupins"/>
    <property type="match status" value="1"/>
</dbReference>
<dbReference type="PANTHER" id="PTHR43698">
    <property type="entry name" value="RIBD C-TERMINAL DOMAIN CONTAINING PROTEIN"/>
    <property type="match status" value="1"/>
</dbReference>
<evidence type="ECO:0000259" key="1">
    <source>
        <dbReference type="Pfam" id="PF07883"/>
    </source>
</evidence>
<name>A0AA47IQ03_ACTNA</name>